<feature type="transmembrane region" description="Helical" evidence="1">
    <location>
        <begin position="246"/>
        <end position="266"/>
    </location>
</feature>
<name>A0A8J4E7L1_9ACTN</name>
<feature type="transmembrane region" description="Helical" evidence="1">
    <location>
        <begin position="146"/>
        <end position="168"/>
    </location>
</feature>
<feature type="transmembrane region" description="Helical" evidence="1">
    <location>
        <begin position="375"/>
        <end position="394"/>
    </location>
</feature>
<proteinExistence type="predicted"/>
<sequence>MKPVSGATSVLVCPLRMRSARGGWIVGRVETGTFVAVPPVAVRAIELLSEGRTVDAVRAMLLAEGQDVDVATFVTTLLGLGFLSQVDGRAIVLPPPLRPTLPWLRARHVRWLLHPAAAWATAGIVVAGIVAVLADRSLFPGYRDLIWSDSGGAVMLGNTAIAWAIIAMHELAHLATARAADVPGRMSLSTRLHFLAAQTDVTGVWTEPRRTRLTVYLAGAAVNLSIAAIAILTLAVAQPTGLTERLLAATVLLSLIPIPFECLVFMRTDAYFVLQDLTGCTNLYADGTAYFRYTTARLWRRLRRVHHSPAADPSRRLPAHERRAVRAYALVLVIGTAICLTVAASTVLPAALLLLVRAVETLVADTSTGADLFDAVAVIAVLGGFHLLWARTWWQRHGHRVRRTRNVTTTPTEEGPLKERG</sequence>
<gene>
    <name evidence="2" type="ORF">Vau01_118340</name>
</gene>
<keyword evidence="1" id="KW-0812">Transmembrane</keyword>
<dbReference type="EMBL" id="BOPG01000114">
    <property type="protein sequence ID" value="GIJ64318.1"/>
    <property type="molecule type" value="Genomic_DNA"/>
</dbReference>
<evidence type="ECO:0008006" key="4">
    <source>
        <dbReference type="Google" id="ProtNLM"/>
    </source>
</evidence>
<evidence type="ECO:0000256" key="1">
    <source>
        <dbReference type="SAM" id="Phobius"/>
    </source>
</evidence>
<evidence type="ECO:0000313" key="3">
    <source>
        <dbReference type="Proteomes" id="UP000612585"/>
    </source>
</evidence>
<feature type="transmembrane region" description="Helical" evidence="1">
    <location>
        <begin position="325"/>
        <end position="355"/>
    </location>
</feature>
<feature type="transmembrane region" description="Helical" evidence="1">
    <location>
        <begin position="111"/>
        <end position="134"/>
    </location>
</feature>
<evidence type="ECO:0000313" key="2">
    <source>
        <dbReference type="EMBL" id="GIJ64318.1"/>
    </source>
</evidence>
<dbReference type="AlphaFoldDB" id="A0A8J4E7L1"/>
<keyword evidence="1" id="KW-0472">Membrane</keyword>
<dbReference type="Proteomes" id="UP000612585">
    <property type="component" value="Unassembled WGS sequence"/>
</dbReference>
<reference evidence="2" key="1">
    <citation type="submission" date="2021-01" db="EMBL/GenBank/DDBJ databases">
        <title>Whole genome shotgun sequence of Virgisporangium aurantiacum NBRC 16421.</title>
        <authorList>
            <person name="Komaki H."/>
            <person name="Tamura T."/>
        </authorList>
    </citation>
    <scope>NUCLEOTIDE SEQUENCE</scope>
    <source>
        <strain evidence="2">NBRC 16421</strain>
    </source>
</reference>
<keyword evidence="1" id="KW-1133">Transmembrane helix</keyword>
<organism evidence="2 3">
    <name type="scientific">Virgisporangium aurantiacum</name>
    <dbReference type="NCBI Taxonomy" id="175570"/>
    <lineage>
        <taxon>Bacteria</taxon>
        <taxon>Bacillati</taxon>
        <taxon>Actinomycetota</taxon>
        <taxon>Actinomycetes</taxon>
        <taxon>Micromonosporales</taxon>
        <taxon>Micromonosporaceae</taxon>
        <taxon>Virgisporangium</taxon>
    </lineage>
</organism>
<protein>
    <recommendedName>
        <fullName evidence="4">Peptide zinc metalloprotease protein</fullName>
    </recommendedName>
</protein>
<accession>A0A8J4E7L1</accession>
<keyword evidence="3" id="KW-1185">Reference proteome</keyword>
<comment type="caution">
    <text evidence="2">The sequence shown here is derived from an EMBL/GenBank/DDBJ whole genome shotgun (WGS) entry which is preliminary data.</text>
</comment>
<feature type="transmembrane region" description="Helical" evidence="1">
    <location>
        <begin position="213"/>
        <end position="234"/>
    </location>
</feature>